<dbReference type="OrthoDB" id="2537480at2759"/>
<evidence type="ECO:0000313" key="4">
    <source>
        <dbReference type="EMBL" id="KIR41147.1"/>
    </source>
</evidence>
<proteinExistence type="predicted"/>
<evidence type="ECO:0000259" key="3">
    <source>
        <dbReference type="Pfam" id="PF01464"/>
    </source>
</evidence>
<dbReference type="Gene3D" id="1.10.530.10">
    <property type="match status" value="1"/>
</dbReference>
<dbReference type="InterPro" id="IPR008258">
    <property type="entry name" value="Transglycosylase_SLT_dom_1"/>
</dbReference>
<name>A0A0D0T5G8_9TREE</name>
<protein>
    <submittedName>
        <fullName evidence="4">Unplaced genomic scaffold supercont1.6, whole genome shotgun sequence</fullName>
    </submittedName>
</protein>
<feature type="region of interest" description="Disordered" evidence="1">
    <location>
        <begin position="153"/>
        <end position="194"/>
    </location>
</feature>
<dbReference type="SUPFAM" id="SSF53955">
    <property type="entry name" value="Lysozyme-like"/>
    <property type="match status" value="1"/>
</dbReference>
<dbReference type="Pfam" id="PF01464">
    <property type="entry name" value="SLT"/>
    <property type="match status" value="1"/>
</dbReference>
<feature type="chain" id="PRO_5002237873" evidence="2">
    <location>
        <begin position="25"/>
        <end position="402"/>
    </location>
</feature>
<dbReference type="HOGENOM" id="CLU_051871_1_1_1"/>
<dbReference type="EMBL" id="KN847901">
    <property type="protein sequence ID" value="KIR41147.1"/>
    <property type="molecule type" value="Genomic_DNA"/>
</dbReference>
<feature type="region of interest" description="Disordered" evidence="1">
    <location>
        <begin position="107"/>
        <end position="126"/>
    </location>
</feature>
<keyword evidence="2" id="KW-0732">Signal</keyword>
<reference evidence="4 5" key="1">
    <citation type="submission" date="2015-01" db="EMBL/GenBank/DDBJ databases">
        <title>The Genome Sequence of Cryptococcus gattii Ram5.</title>
        <authorList>
            <consortium name="The Broad Institute Genomics Platform"/>
            <person name="Cuomo C."/>
            <person name="Litvintseva A."/>
            <person name="Chen Y."/>
            <person name="Heitman J."/>
            <person name="Sun S."/>
            <person name="Springer D."/>
            <person name="Dromer F."/>
            <person name="Young S."/>
            <person name="Zeng Q."/>
            <person name="Gargeya S."/>
            <person name="Abouelleil A."/>
            <person name="Alvarado L."/>
            <person name="Chapman S.B."/>
            <person name="Gainer-Dewar J."/>
            <person name="Goldberg J."/>
            <person name="Griggs A."/>
            <person name="Gujja S."/>
            <person name="Hansen M."/>
            <person name="Howarth C."/>
            <person name="Imamovic A."/>
            <person name="Larimer J."/>
            <person name="Murphy C."/>
            <person name="Naylor J."/>
            <person name="Pearson M."/>
            <person name="Priest M."/>
            <person name="Roberts A."/>
            <person name="Saif S."/>
            <person name="Shea T."/>
            <person name="Sykes S."/>
            <person name="Wortman J."/>
            <person name="Nusbaum C."/>
            <person name="Birren B."/>
        </authorList>
    </citation>
    <scope>NUCLEOTIDE SEQUENCE [LARGE SCALE GENOMIC DNA]</scope>
    <source>
        <strain evidence="4 5">Ram5</strain>
    </source>
</reference>
<gene>
    <name evidence="4" type="ORF">I313_03099</name>
</gene>
<keyword evidence="5" id="KW-1185">Reference proteome</keyword>
<organism evidence="4 5">
    <name type="scientific">Cryptococcus deuterogattii Ram5</name>
    <dbReference type="NCBI Taxonomy" id="1296110"/>
    <lineage>
        <taxon>Eukaryota</taxon>
        <taxon>Fungi</taxon>
        <taxon>Dikarya</taxon>
        <taxon>Basidiomycota</taxon>
        <taxon>Agaricomycotina</taxon>
        <taxon>Tremellomycetes</taxon>
        <taxon>Tremellales</taxon>
        <taxon>Cryptococcaceae</taxon>
        <taxon>Cryptococcus</taxon>
        <taxon>Cryptococcus gattii species complex</taxon>
    </lineage>
</organism>
<accession>A0A0D0T5G8</accession>
<sequence>MFANSLSLITALLPLLALTAQAAAAHSNQPPHLRHKRVLHHRRDIEHKHPHVAKAQLPPRSNAGHADAKKLIKKSVKKRGQTCRTRGSSYSTSSSYDDVAAAQTLSSSSYVEPTSSSTAWSDDSSSSSYAAAATPVAATLSNEQAWAPQIISSSNDWSESTTADSWSSSATSSSAWTEPTTSSSSSGSSSGSSSSGLLTITDAICGYSNADSEAPNGSEDWLNCGLNGAGWTPPMVTVDELIASELTTDGVFAPCADYVDLFNQYADQYGLKGIMLASFAMQESTCNPSATGGNGEAGLMQLASENCGGAPNGNCYDVNFNIQRAAELFSSLISSNGGNVLLAIGSYNGWYSGLTYAAGTAAASQGQCHAQNNLDYIHQFCNGWMQNKSGYTLGTYFNLKSC</sequence>
<feature type="region of interest" description="Disordered" evidence="1">
    <location>
        <begin position="73"/>
        <end position="94"/>
    </location>
</feature>
<feature type="compositionally biased region" description="Low complexity" evidence="1">
    <location>
        <begin position="157"/>
        <end position="194"/>
    </location>
</feature>
<dbReference type="AlphaFoldDB" id="A0A0D0T5G8"/>
<feature type="signal peptide" evidence="2">
    <location>
        <begin position="1"/>
        <end position="24"/>
    </location>
</feature>
<dbReference type="InterPro" id="IPR023346">
    <property type="entry name" value="Lysozyme-like_dom_sf"/>
</dbReference>
<feature type="domain" description="Transglycosylase SLT" evidence="3">
    <location>
        <begin position="261"/>
        <end position="349"/>
    </location>
</feature>
<evidence type="ECO:0000256" key="1">
    <source>
        <dbReference type="SAM" id="MobiDB-lite"/>
    </source>
</evidence>
<evidence type="ECO:0000313" key="5">
    <source>
        <dbReference type="Proteomes" id="UP000053392"/>
    </source>
</evidence>
<evidence type="ECO:0000256" key="2">
    <source>
        <dbReference type="SAM" id="SignalP"/>
    </source>
</evidence>
<dbReference type="Proteomes" id="UP000053392">
    <property type="component" value="Unassembled WGS sequence"/>
</dbReference>